<dbReference type="InterPro" id="IPR001128">
    <property type="entry name" value="Cyt_P450"/>
</dbReference>
<dbReference type="Pfam" id="PF03881">
    <property type="entry name" value="Fructosamin_kin"/>
    <property type="match status" value="1"/>
</dbReference>
<comment type="cofactor">
    <cofactor evidence="1 8">
        <name>heme</name>
        <dbReference type="ChEBI" id="CHEBI:30413"/>
    </cofactor>
</comment>
<dbReference type="InterPro" id="IPR050121">
    <property type="entry name" value="Cytochrome_P450_monoxygenase"/>
</dbReference>
<evidence type="ECO:0000313" key="9">
    <source>
        <dbReference type="EMBL" id="KAJ3578560.1"/>
    </source>
</evidence>
<protein>
    <recommendedName>
        <fullName evidence="3">protein-ribulosamine 3-kinase</fullName>
        <ecNumber evidence="3">2.7.1.172</ecNumber>
    </recommendedName>
</protein>
<dbReference type="EC" id="2.7.1.172" evidence="3"/>
<dbReference type="InterPro" id="IPR002401">
    <property type="entry name" value="Cyt_P450_E_grp-I"/>
</dbReference>
<dbReference type="InterPro" id="IPR017972">
    <property type="entry name" value="Cyt_P450_CS"/>
</dbReference>
<dbReference type="Proteomes" id="UP001148614">
    <property type="component" value="Unassembled WGS sequence"/>
</dbReference>
<dbReference type="GO" id="GO:0004497">
    <property type="term" value="F:monooxygenase activity"/>
    <property type="evidence" value="ECO:0007669"/>
    <property type="project" value="InterPro"/>
</dbReference>
<gene>
    <name evidence="9" type="ORF">NPX13_g2006</name>
</gene>
<dbReference type="GO" id="GO:0020037">
    <property type="term" value="F:heme binding"/>
    <property type="evidence" value="ECO:0007669"/>
    <property type="project" value="InterPro"/>
</dbReference>
<dbReference type="GO" id="GO:0005506">
    <property type="term" value="F:iron ion binding"/>
    <property type="evidence" value="ECO:0007669"/>
    <property type="project" value="InterPro"/>
</dbReference>
<comment type="caution">
    <text evidence="9">The sequence shown here is derived from an EMBL/GenBank/DDBJ whole genome shotgun (WGS) entry which is preliminary data.</text>
</comment>
<name>A0A9W8TQT4_9PEZI</name>
<keyword evidence="4 8" id="KW-0349">Heme</keyword>
<evidence type="ECO:0000313" key="10">
    <source>
        <dbReference type="Proteomes" id="UP001148614"/>
    </source>
</evidence>
<dbReference type="GO" id="GO:0016705">
    <property type="term" value="F:oxidoreductase activity, acting on paired donors, with incorporation or reduction of molecular oxygen"/>
    <property type="evidence" value="ECO:0007669"/>
    <property type="project" value="InterPro"/>
</dbReference>
<dbReference type="AlphaFoldDB" id="A0A9W8TQT4"/>
<dbReference type="SUPFAM" id="SSF56112">
    <property type="entry name" value="Protein kinase-like (PK-like)"/>
    <property type="match status" value="1"/>
</dbReference>
<comment type="catalytic activity">
    <reaction evidence="7">
        <text>N(6)-D-ribulosyl-L-lysyl-[protein] + ATP = N(6)-(3-O-phospho-D-ribulosyl)-L-lysyl-[protein] + ADP + H(+)</text>
        <dbReference type="Rhea" id="RHEA:48432"/>
        <dbReference type="Rhea" id="RHEA-COMP:12103"/>
        <dbReference type="Rhea" id="RHEA-COMP:12104"/>
        <dbReference type="ChEBI" id="CHEBI:15378"/>
        <dbReference type="ChEBI" id="CHEBI:30616"/>
        <dbReference type="ChEBI" id="CHEBI:90418"/>
        <dbReference type="ChEBI" id="CHEBI:90420"/>
        <dbReference type="ChEBI" id="CHEBI:456216"/>
        <dbReference type="EC" id="2.7.1.172"/>
    </reaction>
    <physiologicalReaction direction="left-to-right" evidence="7">
        <dbReference type="Rhea" id="RHEA:48433"/>
    </physiologicalReaction>
</comment>
<sequence>MNYDGAEGLEFKAGNSRIDPAVRKLLPDGCEVISTKEHGVSFWAQTGRINVSLSDGTPQSFFIKVISKEIGRNMVMGEFESMSAAYQVLPEFVPKPLGWGTYITITDTHFFLCEFRDMINDMPDPHQFAVSLSKLHQDSASPIGKFGFHVTTYVGNLPQHVAWEDSWEAFFAKSMRWALDLEMERKGHDKELDTLTRVLFDKVIPRLLRPLESEGRTVKPSLVHGDLWYANSGIDTNLNRPVVFDACSFYAHNEYEFGQWRPACNRFGAEYISAYNSFVQISQPEEDFEGRLDLYRLRFDTHVSALFVENESLRTQVLDVMRDLVRRYGGDESTKAKESGEACALCGTPRGGDKSFLQRLKRRWDASACRDAMSDYASAELLLRLDPLPIKQILAVVIVGYVSHLVYNLKFHPLSKYPGPKIAIVSNIWWAWNSISGRYPWVIEETLRRYGDVVRIAPNELVFLTPQAAKDIYLAQENHLESFVQVGYDALDTGDNGISGEPNPVRYREVAKKLAPAFGNKNLVAKEAVIQRHMNQFIEKMEHLQGKDIELRQWSDWLALDLSAEMTYGQDWGQVRDMKDSPFLSATLKLNIFLTLSQITRKFNVITRMLLTPLMYLSIPPSIWLTIPNLITKNTKDLQQRIDCRGNTEHLDYVEQLLPFNKPIPEKKELFYIQNVAGQLLLASWQPLANQFYTIILFLLKEPDVYEALVSEVRAAFSDDSKITIGSLATGNLRYLKACVSEGLRMHAETVDGLPRISPGAIVDGHYVPQGVICQISYFSATRSSRFFHEPLKFRPERWLPPDDLRFDPVFKNDDLKASKPFSQGLRGCPGGSIATAIVRLFIAKIVWRFDLETTPNNISFDKDFKFMTFWERPDFFVRMTPVKRQ</sequence>
<dbReference type="InterPro" id="IPR016477">
    <property type="entry name" value="Fructo-/Ketosamine-3-kinase"/>
</dbReference>
<organism evidence="9 10">
    <name type="scientific">Xylaria arbuscula</name>
    <dbReference type="NCBI Taxonomy" id="114810"/>
    <lineage>
        <taxon>Eukaryota</taxon>
        <taxon>Fungi</taxon>
        <taxon>Dikarya</taxon>
        <taxon>Ascomycota</taxon>
        <taxon>Pezizomycotina</taxon>
        <taxon>Sordariomycetes</taxon>
        <taxon>Xylariomycetidae</taxon>
        <taxon>Xylariales</taxon>
        <taxon>Xylariaceae</taxon>
        <taxon>Xylaria</taxon>
    </lineage>
</organism>
<dbReference type="SUPFAM" id="SSF48264">
    <property type="entry name" value="Cytochrome P450"/>
    <property type="match status" value="1"/>
</dbReference>
<dbReference type="PRINTS" id="PR00463">
    <property type="entry name" value="EP450I"/>
</dbReference>
<dbReference type="EMBL" id="JANPWZ010000198">
    <property type="protein sequence ID" value="KAJ3578560.1"/>
    <property type="molecule type" value="Genomic_DNA"/>
</dbReference>
<keyword evidence="6 8" id="KW-0408">Iron</keyword>
<evidence type="ECO:0000256" key="4">
    <source>
        <dbReference type="ARBA" id="ARBA00022617"/>
    </source>
</evidence>
<reference evidence="9" key="1">
    <citation type="submission" date="2022-07" db="EMBL/GenBank/DDBJ databases">
        <title>Genome Sequence of Xylaria arbuscula.</title>
        <authorList>
            <person name="Buettner E."/>
        </authorList>
    </citation>
    <scope>NUCLEOTIDE SEQUENCE</scope>
    <source>
        <strain evidence="9">VT107</strain>
    </source>
</reference>
<dbReference type="PANTHER" id="PTHR24305">
    <property type="entry name" value="CYTOCHROME P450"/>
    <property type="match status" value="1"/>
</dbReference>
<evidence type="ECO:0000256" key="5">
    <source>
        <dbReference type="ARBA" id="ARBA00022723"/>
    </source>
</evidence>
<keyword evidence="5 8" id="KW-0479">Metal-binding</keyword>
<dbReference type="InterPro" id="IPR011009">
    <property type="entry name" value="Kinase-like_dom_sf"/>
</dbReference>
<comment type="similarity">
    <text evidence="2">Belongs to the cytochrome P450 family.</text>
</comment>
<evidence type="ECO:0000256" key="3">
    <source>
        <dbReference type="ARBA" id="ARBA00011961"/>
    </source>
</evidence>
<dbReference type="Pfam" id="PF00067">
    <property type="entry name" value="p450"/>
    <property type="match status" value="1"/>
</dbReference>
<evidence type="ECO:0000256" key="8">
    <source>
        <dbReference type="PIRSR" id="PIRSR602401-1"/>
    </source>
</evidence>
<evidence type="ECO:0000256" key="6">
    <source>
        <dbReference type="ARBA" id="ARBA00023004"/>
    </source>
</evidence>
<dbReference type="Gene3D" id="3.90.1200.10">
    <property type="match status" value="1"/>
</dbReference>
<accession>A0A9W8TQT4</accession>
<proteinExistence type="inferred from homology"/>
<dbReference type="VEuPathDB" id="FungiDB:F4678DRAFT_422270"/>
<evidence type="ECO:0000256" key="1">
    <source>
        <dbReference type="ARBA" id="ARBA00001971"/>
    </source>
</evidence>
<dbReference type="InterPro" id="IPR036396">
    <property type="entry name" value="Cyt_P450_sf"/>
</dbReference>
<evidence type="ECO:0000256" key="7">
    <source>
        <dbReference type="ARBA" id="ARBA00048655"/>
    </source>
</evidence>
<dbReference type="VEuPathDB" id="FungiDB:F4678DRAFT_483196"/>
<feature type="binding site" description="axial binding residue" evidence="8">
    <location>
        <position position="829"/>
    </location>
    <ligand>
        <name>heme</name>
        <dbReference type="ChEBI" id="CHEBI:30413"/>
    </ligand>
    <ligandPart>
        <name>Fe</name>
        <dbReference type="ChEBI" id="CHEBI:18248"/>
    </ligandPart>
</feature>
<evidence type="ECO:0000256" key="2">
    <source>
        <dbReference type="ARBA" id="ARBA00010617"/>
    </source>
</evidence>
<dbReference type="PROSITE" id="PS00086">
    <property type="entry name" value="CYTOCHROME_P450"/>
    <property type="match status" value="1"/>
</dbReference>
<dbReference type="PANTHER" id="PTHR24305:SF210">
    <property type="entry name" value="CYTOCHROME P450 MONOOXYGENASE ASQL-RELATED"/>
    <property type="match status" value="1"/>
</dbReference>
<keyword evidence="10" id="KW-1185">Reference proteome</keyword>
<dbReference type="GO" id="GO:0102193">
    <property type="term" value="F:protein-ribulosamine 3-kinase activity"/>
    <property type="evidence" value="ECO:0007669"/>
    <property type="project" value="UniProtKB-EC"/>
</dbReference>
<dbReference type="Gene3D" id="1.10.630.10">
    <property type="entry name" value="Cytochrome P450"/>
    <property type="match status" value="1"/>
</dbReference>